<evidence type="ECO:0000313" key="1">
    <source>
        <dbReference type="EMBL" id="PIS40811.1"/>
    </source>
</evidence>
<protein>
    <submittedName>
        <fullName evidence="1">Uncharacterized protein</fullName>
    </submittedName>
</protein>
<evidence type="ECO:0000313" key="2">
    <source>
        <dbReference type="Proteomes" id="UP000236845"/>
    </source>
</evidence>
<dbReference type="AlphaFoldDB" id="A0A2H0YQN2"/>
<proteinExistence type="predicted"/>
<gene>
    <name evidence="1" type="ORF">COT26_01335</name>
</gene>
<dbReference type="Proteomes" id="UP000236845">
    <property type="component" value="Unassembled WGS sequence"/>
</dbReference>
<reference evidence="2" key="1">
    <citation type="submission" date="2017-09" db="EMBL/GenBank/DDBJ databases">
        <title>Depth-based differentiation of microbial function through sediment-hosted aquifers and enrichment of novel symbionts in the deep terrestrial subsurface.</title>
        <authorList>
            <person name="Probst A.J."/>
            <person name="Ladd B."/>
            <person name="Jarett J.K."/>
            <person name="Geller-Mcgrath D.E."/>
            <person name="Sieber C.M.K."/>
            <person name="Emerson J.B."/>
            <person name="Anantharaman K."/>
            <person name="Thomas B.C."/>
            <person name="Malmstrom R."/>
            <person name="Stieglmeier M."/>
            <person name="Klingl A."/>
            <person name="Woyke T."/>
            <person name="Ryan C.M."/>
            <person name="Banfield J.F."/>
        </authorList>
    </citation>
    <scope>NUCLEOTIDE SEQUENCE [LARGE SCALE GENOMIC DNA]</scope>
</reference>
<sequence length="91" mass="10062">MKKIFSARPAQKPAIRPTAKWQQQVVISIIEALANQQECQIVVHTLVQSRLVRSAVEGLGQTFNLDVSFLSVVLAKKGQRESCKNGCLISK</sequence>
<dbReference type="EMBL" id="PEXW01000028">
    <property type="protein sequence ID" value="PIS40811.1"/>
    <property type="molecule type" value="Genomic_DNA"/>
</dbReference>
<accession>A0A2H0YQN2</accession>
<name>A0A2H0YQN2_9BACT</name>
<organism evidence="1 2">
    <name type="scientific">Candidatus Kerfeldbacteria bacterium CG08_land_8_20_14_0_20_43_14</name>
    <dbReference type="NCBI Taxonomy" id="2014246"/>
    <lineage>
        <taxon>Bacteria</taxon>
        <taxon>Candidatus Kerfeldiibacteriota</taxon>
    </lineage>
</organism>
<comment type="caution">
    <text evidence="1">The sequence shown here is derived from an EMBL/GenBank/DDBJ whole genome shotgun (WGS) entry which is preliminary data.</text>
</comment>